<reference evidence="1" key="1">
    <citation type="submission" date="2020-10" db="EMBL/GenBank/DDBJ databases">
        <title>Genome Sequence of Monilinia vaccinii-corymbosi Sheds Light on Mummy Berry Disease Infection of Blueberry and Mating Type.</title>
        <authorList>
            <person name="Yow A.G."/>
            <person name="Zhang Y."/>
            <person name="Bansal K."/>
            <person name="Eacker S.M."/>
            <person name="Sullivan S."/>
            <person name="Liachko I."/>
            <person name="Cubeta M.A."/>
            <person name="Rollins J.A."/>
            <person name="Ashrafi H."/>
        </authorList>
    </citation>
    <scope>NUCLEOTIDE SEQUENCE</scope>
    <source>
        <strain evidence="1">RL-1</strain>
    </source>
</reference>
<evidence type="ECO:0000313" key="1">
    <source>
        <dbReference type="EMBL" id="QSZ29314.1"/>
    </source>
</evidence>
<dbReference type="Proteomes" id="UP000672032">
    <property type="component" value="Chromosome 1"/>
</dbReference>
<keyword evidence="2" id="KW-1185">Reference proteome</keyword>
<dbReference type="AlphaFoldDB" id="A0A8A3P0N3"/>
<evidence type="ECO:0000313" key="2">
    <source>
        <dbReference type="Proteomes" id="UP000672032"/>
    </source>
</evidence>
<accession>A0A8A3P0N3</accession>
<proteinExistence type="predicted"/>
<organism evidence="1 2">
    <name type="scientific">Monilinia vaccinii-corymbosi</name>
    <dbReference type="NCBI Taxonomy" id="61207"/>
    <lineage>
        <taxon>Eukaryota</taxon>
        <taxon>Fungi</taxon>
        <taxon>Dikarya</taxon>
        <taxon>Ascomycota</taxon>
        <taxon>Pezizomycotina</taxon>
        <taxon>Leotiomycetes</taxon>
        <taxon>Helotiales</taxon>
        <taxon>Sclerotiniaceae</taxon>
        <taxon>Monilinia</taxon>
    </lineage>
</organism>
<dbReference type="EMBL" id="CP063405">
    <property type="protein sequence ID" value="QSZ29314.1"/>
    <property type="molecule type" value="Genomic_DNA"/>
</dbReference>
<name>A0A8A3P0N3_9HELO</name>
<sequence>MPLLNQLFSFTKHRNSELTRIKKSNEIAAPRVRHACGHLTYSVDAEGAEDMFLEVQALFWRILAGNVAVKGTEVKRGVIHDYWLEDDESRYGVMAPRHLAEEARLHFSPKL</sequence>
<gene>
    <name evidence="1" type="ORF">DSL72_003827</name>
</gene>
<dbReference type="OrthoDB" id="3341310at2759"/>
<protein>
    <submittedName>
        <fullName evidence="1">Uncharacterized protein</fullName>
    </submittedName>
</protein>